<feature type="domain" description="Thiamin pyrophosphokinase thiamin-binding" evidence="6">
    <location>
        <begin position="128"/>
        <end position="195"/>
    </location>
</feature>
<gene>
    <name evidence="7" type="ORF">IAB05_04110</name>
</gene>
<dbReference type="SMART" id="SM00983">
    <property type="entry name" value="TPK_B1_binding"/>
    <property type="match status" value="1"/>
</dbReference>
<evidence type="ECO:0000313" key="7">
    <source>
        <dbReference type="EMBL" id="HIU60552.1"/>
    </source>
</evidence>
<dbReference type="PANTHER" id="PTHR41299">
    <property type="entry name" value="THIAMINE PYROPHOSPHOKINASE"/>
    <property type="match status" value="1"/>
</dbReference>
<evidence type="ECO:0000256" key="4">
    <source>
        <dbReference type="ARBA" id="ARBA00022840"/>
    </source>
</evidence>
<dbReference type="InterPro" id="IPR036371">
    <property type="entry name" value="TPK_B1-bd_sf"/>
</dbReference>
<dbReference type="GO" id="GO:0006772">
    <property type="term" value="P:thiamine metabolic process"/>
    <property type="evidence" value="ECO:0007669"/>
    <property type="project" value="UniProtKB-UniRule"/>
</dbReference>
<dbReference type="GO" id="GO:0009229">
    <property type="term" value="P:thiamine diphosphate biosynthetic process"/>
    <property type="evidence" value="ECO:0007669"/>
    <property type="project" value="InterPro"/>
</dbReference>
<dbReference type="InterPro" id="IPR007371">
    <property type="entry name" value="TPK_catalytic"/>
</dbReference>
<sequence length="204" mass="22118">MIPKKAALVLNAPELNPDLITEEYIVAADAGFRHVRDKKVAALIGDLDTLGKAPKGINLIRFPVEKNATDGELAIDYLHEQGCRFLTIYGAFGGKIEHIIGNLNLLAYADSLGISAHINDGNMSAYFCRNYIEIPSVNGDEVSIFPFGGNAVAARSEGLYYPLNDLTLDSKKSRGISNRATADKIVLQISEGAVMILLRRAKTV</sequence>
<reference evidence="7" key="1">
    <citation type="submission" date="2020-10" db="EMBL/GenBank/DDBJ databases">
        <authorList>
            <person name="Gilroy R."/>
        </authorList>
    </citation>
    <scope>NUCLEOTIDE SEQUENCE</scope>
    <source>
        <strain evidence="7">18911</strain>
    </source>
</reference>
<dbReference type="SUPFAM" id="SSF63862">
    <property type="entry name" value="Thiamin pyrophosphokinase, substrate-binding domain"/>
    <property type="match status" value="1"/>
</dbReference>
<keyword evidence="3" id="KW-0418">Kinase</keyword>
<evidence type="ECO:0000256" key="3">
    <source>
        <dbReference type="ARBA" id="ARBA00022777"/>
    </source>
</evidence>
<dbReference type="InterPro" id="IPR036759">
    <property type="entry name" value="TPK_catalytic_sf"/>
</dbReference>
<accession>A0A9D1MI54</accession>
<dbReference type="AlphaFoldDB" id="A0A9D1MI54"/>
<name>A0A9D1MI54_9FIRM</name>
<keyword evidence="1 7" id="KW-0808">Transferase</keyword>
<dbReference type="Pfam" id="PF04265">
    <property type="entry name" value="TPK_B1_binding"/>
    <property type="match status" value="1"/>
</dbReference>
<organism evidence="7 8">
    <name type="scientific">Candidatus Stercoripulliclostridium merdigallinarum</name>
    <dbReference type="NCBI Taxonomy" id="2840951"/>
    <lineage>
        <taxon>Bacteria</taxon>
        <taxon>Bacillati</taxon>
        <taxon>Bacillota</taxon>
        <taxon>Clostridia</taxon>
        <taxon>Eubacteriales</taxon>
        <taxon>Candidatus Stercoripulliclostridium</taxon>
    </lineage>
</organism>
<dbReference type="GO" id="GO:0030975">
    <property type="term" value="F:thiamine binding"/>
    <property type="evidence" value="ECO:0007669"/>
    <property type="project" value="InterPro"/>
</dbReference>
<evidence type="ECO:0000313" key="8">
    <source>
        <dbReference type="Proteomes" id="UP000824094"/>
    </source>
</evidence>
<protein>
    <recommendedName>
        <fullName evidence="5">Thiamine diphosphokinase</fullName>
        <ecNumber evidence="5">2.7.6.2</ecNumber>
    </recommendedName>
</protein>
<dbReference type="SUPFAM" id="SSF63999">
    <property type="entry name" value="Thiamin pyrophosphokinase, catalytic domain"/>
    <property type="match status" value="1"/>
</dbReference>
<dbReference type="InterPro" id="IPR053149">
    <property type="entry name" value="TPK"/>
</dbReference>
<dbReference type="EC" id="2.7.6.2" evidence="5"/>
<proteinExistence type="predicted"/>
<evidence type="ECO:0000259" key="6">
    <source>
        <dbReference type="SMART" id="SM00983"/>
    </source>
</evidence>
<keyword evidence="2" id="KW-0547">Nucleotide-binding</keyword>
<dbReference type="PANTHER" id="PTHR41299:SF1">
    <property type="entry name" value="THIAMINE PYROPHOSPHOKINASE"/>
    <property type="match status" value="1"/>
</dbReference>
<dbReference type="InterPro" id="IPR007373">
    <property type="entry name" value="Thiamin_PyroPKinase_B1-bd"/>
</dbReference>
<dbReference type="EMBL" id="DVNF01000122">
    <property type="protein sequence ID" value="HIU60552.1"/>
    <property type="molecule type" value="Genomic_DNA"/>
</dbReference>
<dbReference type="InterPro" id="IPR006282">
    <property type="entry name" value="Thi_PPkinase"/>
</dbReference>
<evidence type="ECO:0000256" key="1">
    <source>
        <dbReference type="ARBA" id="ARBA00022679"/>
    </source>
</evidence>
<reference evidence="7" key="2">
    <citation type="journal article" date="2021" name="PeerJ">
        <title>Extensive microbial diversity within the chicken gut microbiome revealed by metagenomics and culture.</title>
        <authorList>
            <person name="Gilroy R."/>
            <person name="Ravi A."/>
            <person name="Getino M."/>
            <person name="Pursley I."/>
            <person name="Horton D.L."/>
            <person name="Alikhan N.F."/>
            <person name="Baker D."/>
            <person name="Gharbi K."/>
            <person name="Hall N."/>
            <person name="Watson M."/>
            <person name="Adriaenssens E.M."/>
            <person name="Foster-Nyarko E."/>
            <person name="Jarju S."/>
            <person name="Secka A."/>
            <person name="Antonio M."/>
            <person name="Oren A."/>
            <person name="Chaudhuri R.R."/>
            <person name="La Ragione R."/>
            <person name="Hildebrand F."/>
            <person name="Pallen M.J."/>
        </authorList>
    </citation>
    <scope>NUCLEOTIDE SEQUENCE</scope>
    <source>
        <strain evidence="7">18911</strain>
    </source>
</reference>
<dbReference type="GO" id="GO:0005524">
    <property type="term" value="F:ATP binding"/>
    <property type="evidence" value="ECO:0007669"/>
    <property type="project" value="UniProtKB-KW"/>
</dbReference>
<dbReference type="GO" id="GO:0016301">
    <property type="term" value="F:kinase activity"/>
    <property type="evidence" value="ECO:0007669"/>
    <property type="project" value="UniProtKB-KW"/>
</dbReference>
<dbReference type="Proteomes" id="UP000824094">
    <property type="component" value="Unassembled WGS sequence"/>
</dbReference>
<dbReference type="CDD" id="cd07995">
    <property type="entry name" value="TPK"/>
    <property type="match status" value="1"/>
</dbReference>
<dbReference type="Gene3D" id="3.40.50.10240">
    <property type="entry name" value="Thiamin pyrophosphokinase, catalytic domain"/>
    <property type="match status" value="1"/>
</dbReference>
<dbReference type="GO" id="GO:0004788">
    <property type="term" value="F:thiamine diphosphokinase activity"/>
    <property type="evidence" value="ECO:0007669"/>
    <property type="project" value="UniProtKB-UniRule"/>
</dbReference>
<dbReference type="Pfam" id="PF04263">
    <property type="entry name" value="TPK_catalytic"/>
    <property type="match status" value="1"/>
</dbReference>
<evidence type="ECO:0000256" key="5">
    <source>
        <dbReference type="NCBIfam" id="TIGR01378"/>
    </source>
</evidence>
<keyword evidence="4" id="KW-0067">ATP-binding</keyword>
<dbReference type="NCBIfam" id="TIGR01378">
    <property type="entry name" value="thi_PPkinase"/>
    <property type="match status" value="1"/>
</dbReference>
<comment type="caution">
    <text evidence="7">The sequence shown here is derived from an EMBL/GenBank/DDBJ whole genome shotgun (WGS) entry which is preliminary data.</text>
</comment>
<evidence type="ECO:0000256" key="2">
    <source>
        <dbReference type="ARBA" id="ARBA00022741"/>
    </source>
</evidence>